<organism evidence="1 2">
    <name type="scientific">Solanum verrucosum</name>
    <dbReference type="NCBI Taxonomy" id="315347"/>
    <lineage>
        <taxon>Eukaryota</taxon>
        <taxon>Viridiplantae</taxon>
        <taxon>Streptophyta</taxon>
        <taxon>Embryophyta</taxon>
        <taxon>Tracheophyta</taxon>
        <taxon>Spermatophyta</taxon>
        <taxon>Magnoliopsida</taxon>
        <taxon>eudicotyledons</taxon>
        <taxon>Gunneridae</taxon>
        <taxon>Pentapetalae</taxon>
        <taxon>asterids</taxon>
        <taxon>lamiids</taxon>
        <taxon>Solanales</taxon>
        <taxon>Solanaceae</taxon>
        <taxon>Solanoideae</taxon>
        <taxon>Solaneae</taxon>
        <taxon>Solanum</taxon>
    </lineage>
</organism>
<reference evidence="1" key="1">
    <citation type="submission" date="2023-08" db="EMBL/GenBank/DDBJ databases">
        <title>A de novo genome assembly of Solanum verrucosum Schlechtendal, a Mexican diploid species geographically isolated from the other diploid A-genome species in potato relatives.</title>
        <authorList>
            <person name="Hosaka K."/>
        </authorList>
    </citation>
    <scope>NUCLEOTIDE SEQUENCE</scope>
    <source>
        <tissue evidence="1">Young leaves</tissue>
    </source>
</reference>
<evidence type="ECO:0000313" key="1">
    <source>
        <dbReference type="EMBL" id="WMV49720.1"/>
    </source>
</evidence>
<dbReference type="Proteomes" id="UP001234989">
    <property type="component" value="Chromosome 10"/>
</dbReference>
<name>A0AAF0UNH7_SOLVR</name>
<protein>
    <submittedName>
        <fullName evidence="1">Uncharacterized protein</fullName>
    </submittedName>
</protein>
<dbReference type="EMBL" id="CP133621">
    <property type="protein sequence ID" value="WMV49720.1"/>
    <property type="molecule type" value="Genomic_DNA"/>
</dbReference>
<gene>
    <name evidence="1" type="ORF">MTR67_043105</name>
</gene>
<sequence length="114" mass="13027">MAREEQNGSWWWLWRGDKIPKATGLGSLLPRRLVDPGKARVGLHLEARISWAFPAEGLDLRRDILIMPPRRAYTRNENARNANAAPPVPDQDVLNAKFRKTIQLLAQSVTYQNK</sequence>
<keyword evidence="2" id="KW-1185">Reference proteome</keyword>
<accession>A0AAF0UNH7</accession>
<proteinExistence type="predicted"/>
<dbReference type="AlphaFoldDB" id="A0AAF0UNH7"/>
<evidence type="ECO:0000313" key="2">
    <source>
        <dbReference type="Proteomes" id="UP001234989"/>
    </source>
</evidence>